<organism evidence="2 3">
    <name type="scientific">Mesorhizobium loti R88b</name>
    <dbReference type="NCBI Taxonomy" id="935548"/>
    <lineage>
        <taxon>Bacteria</taxon>
        <taxon>Pseudomonadati</taxon>
        <taxon>Pseudomonadota</taxon>
        <taxon>Alphaproteobacteria</taxon>
        <taxon>Hyphomicrobiales</taxon>
        <taxon>Phyllobacteriaceae</taxon>
        <taxon>Mesorhizobium</taxon>
    </lineage>
</organism>
<dbReference type="SUPFAM" id="SSF51905">
    <property type="entry name" value="FAD/NAD(P)-binding domain"/>
    <property type="match status" value="2"/>
</dbReference>
<evidence type="ECO:0000313" key="3">
    <source>
        <dbReference type="Proteomes" id="UP000503017"/>
    </source>
</evidence>
<dbReference type="InterPro" id="IPR050982">
    <property type="entry name" value="Auxin_biosynth/cation_transpt"/>
</dbReference>
<sequence length="421" mass="46542">MAIEHHTVVVVGGSQAGLSASWCLKQRGIDHVVFEKDRVATNWLNQRWDAFCLVTPNWQCTLPGFSYDREFGGRDPDGFMLRDEIIAYIQAYRARFDPPLREQCGVRSVKRQGSAYAIETDEGSCTADFVIIATGGYHRPKIPRSGGQLPADILQLHSSTYRNARQTGDGAVLVIGTGQSGCQIAEDLHLEGKKVHLAVGSAPRAPRNYRGRDVTSWLVDMGHYALTVDDHPQKEGVRRKANHYMTGRDGGREIDLRRFACEGMALHGRLKDISGAKIGFENNLAANLDNADATAARIKTEIDKWIAEHGIDAPVEAPYVPVWTPGGMPPAIDLEQENIRTVIWATGFSIDYGWLDVPVLDDSGYPDHWRGVSKRAPNLYFLGLPWLWTWGSGRFSGVGQDAAYIVACIAEGRSGLERRIA</sequence>
<keyword evidence="1" id="KW-0560">Oxidoreductase</keyword>
<accession>A0A6M7WQU1</accession>
<dbReference type="AlphaFoldDB" id="A0A6M7WQU1"/>
<reference evidence="2 3" key="1">
    <citation type="submission" date="2018-10" db="EMBL/GenBank/DDBJ databases">
        <authorList>
            <person name="Perry B.J."/>
            <person name="Sullivan J.T."/>
            <person name="Murphy R.J.T."/>
            <person name="Ramsay J.P."/>
            <person name="Ronson C.W."/>
        </authorList>
    </citation>
    <scope>NUCLEOTIDE SEQUENCE [LARGE SCALE GENOMIC DNA]</scope>
    <source>
        <strain evidence="2 3">R88b</strain>
    </source>
</reference>
<name>A0A6M7WQU1_RHILI</name>
<evidence type="ECO:0000313" key="2">
    <source>
        <dbReference type="EMBL" id="QKD04447.1"/>
    </source>
</evidence>
<dbReference type="RefSeq" id="WP_027034661.1">
    <property type="nucleotide sequence ID" value="NZ_CP033367.1"/>
</dbReference>
<dbReference type="EMBL" id="CP033367">
    <property type="protein sequence ID" value="QKD04447.1"/>
    <property type="molecule type" value="Genomic_DNA"/>
</dbReference>
<dbReference type="Gene3D" id="3.50.50.60">
    <property type="entry name" value="FAD/NAD(P)-binding domain"/>
    <property type="match status" value="2"/>
</dbReference>
<dbReference type="GO" id="GO:0004497">
    <property type="term" value="F:monooxygenase activity"/>
    <property type="evidence" value="ECO:0007669"/>
    <property type="project" value="TreeGrafter"/>
</dbReference>
<dbReference type="PANTHER" id="PTHR43539:SF78">
    <property type="entry name" value="FLAVIN-CONTAINING MONOOXYGENASE"/>
    <property type="match status" value="1"/>
</dbReference>
<dbReference type="Proteomes" id="UP000503017">
    <property type="component" value="Chromosome"/>
</dbReference>
<dbReference type="PANTHER" id="PTHR43539">
    <property type="entry name" value="FLAVIN-BINDING MONOOXYGENASE-LIKE PROTEIN (AFU_ORTHOLOGUE AFUA_4G09220)"/>
    <property type="match status" value="1"/>
</dbReference>
<proteinExistence type="predicted"/>
<gene>
    <name evidence="2" type="ORF">EB235_25615</name>
</gene>
<evidence type="ECO:0000256" key="1">
    <source>
        <dbReference type="ARBA" id="ARBA00023002"/>
    </source>
</evidence>
<dbReference type="GO" id="GO:0050660">
    <property type="term" value="F:flavin adenine dinucleotide binding"/>
    <property type="evidence" value="ECO:0007669"/>
    <property type="project" value="TreeGrafter"/>
</dbReference>
<dbReference type="InterPro" id="IPR036188">
    <property type="entry name" value="FAD/NAD-bd_sf"/>
</dbReference>
<dbReference type="InterPro" id="IPR024000">
    <property type="entry name" value="CHP04046_FMN-dependent"/>
</dbReference>
<dbReference type="PRINTS" id="PR00411">
    <property type="entry name" value="PNDRDTASEI"/>
</dbReference>
<dbReference type="Pfam" id="PF13738">
    <property type="entry name" value="Pyr_redox_3"/>
    <property type="match status" value="1"/>
</dbReference>
<protein>
    <submittedName>
        <fullName evidence="2">MSMEG_0569 family flavin-dependent oxidoreductase</fullName>
    </submittedName>
</protein>
<dbReference type="NCBIfam" id="TIGR04046">
    <property type="entry name" value="MSMEG_0569_nitr"/>
    <property type="match status" value="1"/>
</dbReference>